<dbReference type="InterPro" id="IPR014756">
    <property type="entry name" value="Ig_E-set"/>
</dbReference>
<dbReference type="PIRSF" id="PIRSF006281">
    <property type="entry name" value="MdoG"/>
    <property type="match status" value="1"/>
</dbReference>
<dbReference type="HAMAP" id="MF_01068">
    <property type="entry name" value="MdoD_OpgD"/>
    <property type="match status" value="1"/>
</dbReference>
<proteinExistence type="inferred from homology"/>
<feature type="signal peptide" evidence="7">
    <location>
        <begin position="1"/>
        <end position="25"/>
    </location>
</feature>
<gene>
    <name evidence="7" type="primary">opgD</name>
    <name evidence="9" type="ORF">SAMN04487955_10437</name>
</gene>
<dbReference type="GO" id="GO:0003824">
    <property type="term" value="F:catalytic activity"/>
    <property type="evidence" value="ECO:0007669"/>
    <property type="project" value="InterPro"/>
</dbReference>
<dbReference type="InterPro" id="IPR014718">
    <property type="entry name" value="GH-type_carb-bd"/>
</dbReference>
<evidence type="ECO:0000256" key="5">
    <source>
        <dbReference type="ARBA" id="ARBA00022729"/>
    </source>
</evidence>
<comment type="function">
    <text evidence="1 7">Probably involved in the control of the structural glucose backbone of osmoregulated periplasmic glucans (OPGs).</text>
</comment>
<comment type="similarity">
    <text evidence="4 7">Belongs to the OpgD/OpgG family.</text>
</comment>
<dbReference type="InterPro" id="IPR007444">
    <property type="entry name" value="Glucan_biosyn_MdoG_C"/>
</dbReference>
<evidence type="ECO:0000256" key="3">
    <source>
        <dbReference type="ARBA" id="ARBA00005001"/>
    </source>
</evidence>
<accession>A0A1I7H847</accession>
<dbReference type="SUPFAM" id="SSF74650">
    <property type="entry name" value="Galactose mutarotase-like"/>
    <property type="match status" value="1"/>
</dbReference>
<dbReference type="GO" id="GO:0030246">
    <property type="term" value="F:carbohydrate binding"/>
    <property type="evidence" value="ECO:0007669"/>
    <property type="project" value="InterPro"/>
</dbReference>
<dbReference type="InterPro" id="IPR014438">
    <property type="entry name" value="Glucan_biosyn_MdoG/MdoD"/>
</dbReference>
<evidence type="ECO:0000259" key="8">
    <source>
        <dbReference type="Pfam" id="PF04349"/>
    </source>
</evidence>
<dbReference type="UniPathway" id="UPA00637"/>
<dbReference type="InterPro" id="IPR023724">
    <property type="entry name" value="Glucan_biosyn_MdoD"/>
</dbReference>
<dbReference type="EMBL" id="FPBP01000004">
    <property type="protein sequence ID" value="SFU56891.1"/>
    <property type="molecule type" value="Genomic_DNA"/>
</dbReference>
<dbReference type="SUPFAM" id="SSF81296">
    <property type="entry name" value="E set domains"/>
    <property type="match status" value="1"/>
</dbReference>
<evidence type="ECO:0000256" key="7">
    <source>
        <dbReference type="HAMAP-Rule" id="MF_01068"/>
    </source>
</evidence>
<dbReference type="RefSeq" id="WP_089794304.1">
    <property type="nucleotide sequence ID" value="NZ_FPBP01000004.1"/>
</dbReference>
<keyword evidence="5 7" id="KW-0732">Signal</keyword>
<dbReference type="AlphaFoldDB" id="A0A1I7H847"/>
<dbReference type="STRING" id="463301.SAMN04487955_10437"/>
<dbReference type="Proteomes" id="UP000198693">
    <property type="component" value="Unassembled WGS sequence"/>
</dbReference>
<dbReference type="FunFam" id="2.70.98.10:FF:000001">
    <property type="entry name" value="Glucans biosynthesis protein G"/>
    <property type="match status" value="1"/>
</dbReference>
<feature type="chain" id="PRO_5011802028" description="Glucans biosynthesis protein D" evidence="7">
    <location>
        <begin position="26"/>
        <end position="536"/>
    </location>
</feature>
<reference evidence="10" key="1">
    <citation type="submission" date="2016-10" db="EMBL/GenBank/DDBJ databases">
        <authorList>
            <person name="Varghese N."/>
            <person name="Submissions S."/>
        </authorList>
    </citation>
    <scope>NUCLEOTIDE SEQUENCE [LARGE SCALE GENOMIC DNA]</scope>
    <source>
        <strain evidence="10">CGMCC 1.6981</strain>
    </source>
</reference>
<dbReference type="InterPro" id="IPR013783">
    <property type="entry name" value="Ig-like_fold"/>
</dbReference>
<evidence type="ECO:0000256" key="1">
    <source>
        <dbReference type="ARBA" id="ARBA00003985"/>
    </source>
</evidence>
<dbReference type="Gene3D" id="2.70.98.10">
    <property type="match status" value="1"/>
</dbReference>
<dbReference type="GO" id="GO:0051274">
    <property type="term" value="P:beta-glucan biosynthetic process"/>
    <property type="evidence" value="ECO:0007669"/>
    <property type="project" value="TreeGrafter"/>
</dbReference>
<evidence type="ECO:0000256" key="2">
    <source>
        <dbReference type="ARBA" id="ARBA00004418"/>
    </source>
</evidence>
<dbReference type="PANTHER" id="PTHR30504:SF3">
    <property type="entry name" value="GLUCANS BIOSYNTHESIS PROTEIN D"/>
    <property type="match status" value="1"/>
</dbReference>
<sequence precursor="true">MNRRDFLKTTSILGSALLPFSSLLAAVENANRTLGSREAFSYAWLKGLARDLASQTHESTAAELPAPLQDMSWDDYQAIRFDPDHALWSDEEASHFRAQLFHLGLYFKKPVRIHEIVEGVAREIAYDPALFDYGTSGIEGEALPEDLGFAGFRLHHRDDWQRDVAAFLGASYFRAVGKSLQYGMSARGLAIDTAMDRPEEFPDFTRFWLERPAADSEVVHVYALLESPSITGAYRFAITNTDGVVMDVDAALYPRSAIERLGIAPLTSMYMVGENDRDANWDWRPEIHDSDGLSLHTGNGEWLWRPLVNPPALRFNAYADHSPRGFGLIQRDRNFDHYQDDSVFYNRRPSVWVEPKGDWGAGSIQLVEIPTLDETFDNIVAFWHPGEAVEPGSEMLFGYRLYWRARPPAEPSLARCVATRTGLGGVVGQRREYFSWRFAVDFQGGPFPFADDADITVEPVIETSAGRIEITSARPLASIQGYRAMFDVVPPDEGTEPINLRLYLKADGEPLTETWVYQWTPPPAEDRDLRNPTHLG</sequence>
<evidence type="ECO:0000313" key="10">
    <source>
        <dbReference type="Proteomes" id="UP000198693"/>
    </source>
</evidence>
<dbReference type="Gene3D" id="2.60.40.10">
    <property type="entry name" value="Immunoglobulins"/>
    <property type="match status" value="1"/>
</dbReference>
<dbReference type="OrthoDB" id="335750at2"/>
<name>A0A1I7H847_9GAMM</name>
<evidence type="ECO:0000256" key="4">
    <source>
        <dbReference type="ARBA" id="ARBA00009284"/>
    </source>
</evidence>
<comment type="subcellular location">
    <subcellularLocation>
        <location evidence="2 7">Periplasm</location>
    </subcellularLocation>
</comment>
<protein>
    <recommendedName>
        <fullName evidence="7">Glucans biosynthesis protein D</fullName>
    </recommendedName>
</protein>
<keyword evidence="10" id="KW-1185">Reference proteome</keyword>
<keyword evidence="6 7" id="KW-0574">Periplasm</keyword>
<dbReference type="InterPro" id="IPR011013">
    <property type="entry name" value="Gal_mutarotase_sf_dom"/>
</dbReference>
<dbReference type="GO" id="GO:0030288">
    <property type="term" value="C:outer membrane-bounded periplasmic space"/>
    <property type="evidence" value="ECO:0007669"/>
    <property type="project" value="TreeGrafter"/>
</dbReference>
<dbReference type="PANTHER" id="PTHR30504">
    <property type="entry name" value="GLUCANS BIOSYNTHESIS PROTEIN"/>
    <property type="match status" value="1"/>
</dbReference>
<organism evidence="9 10">
    <name type="scientific">Halomonas korlensis</name>
    <dbReference type="NCBI Taxonomy" id="463301"/>
    <lineage>
        <taxon>Bacteria</taxon>
        <taxon>Pseudomonadati</taxon>
        <taxon>Pseudomonadota</taxon>
        <taxon>Gammaproteobacteria</taxon>
        <taxon>Oceanospirillales</taxon>
        <taxon>Halomonadaceae</taxon>
        <taxon>Halomonas</taxon>
    </lineage>
</organism>
<evidence type="ECO:0000256" key="6">
    <source>
        <dbReference type="ARBA" id="ARBA00022764"/>
    </source>
</evidence>
<comment type="pathway">
    <text evidence="3 7">Glycan metabolism; osmoregulated periplasmic glucan (OPG) biosynthesis.</text>
</comment>
<evidence type="ECO:0000313" key="9">
    <source>
        <dbReference type="EMBL" id="SFU56891.1"/>
    </source>
</evidence>
<dbReference type="Pfam" id="PF04349">
    <property type="entry name" value="MdoG"/>
    <property type="match status" value="1"/>
</dbReference>
<feature type="domain" description="Glucan biosynthesis periplasmic MdoG C-terminal" evidence="8">
    <location>
        <begin position="40"/>
        <end position="519"/>
    </location>
</feature>